<dbReference type="AlphaFoldDB" id="A0A0F9WV98"/>
<sequence length="93" mass="10955">MKIFRNERRDQSEAHRRLYARFELAHTVVDFMAAFCFIVGSVMFFSDAWLTPGTWLFLIGSLLFAAKPTLRLIREIKLYRMGDVDDLAHRLED</sequence>
<accession>A0A0F9WV98</accession>
<reference evidence="3" key="1">
    <citation type="journal article" date="2015" name="Nature">
        <title>Complex archaea that bridge the gap between prokaryotes and eukaryotes.</title>
        <authorList>
            <person name="Spang A."/>
            <person name="Saw J.H."/>
            <person name="Jorgensen S.L."/>
            <person name="Zaremba-Niedzwiedzka K."/>
            <person name="Martijn J."/>
            <person name="Lind A.E."/>
            <person name="van Eijk R."/>
            <person name="Schleper C."/>
            <person name="Guy L."/>
            <person name="Ettema T.J."/>
        </authorList>
    </citation>
    <scope>NUCLEOTIDE SEQUENCE</scope>
</reference>
<dbReference type="EMBL" id="LAZR01000111">
    <property type="protein sequence ID" value="KKN90286.1"/>
    <property type="molecule type" value="Genomic_DNA"/>
</dbReference>
<evidence type="ECO:0000259" key="2">
    <source>
        <dbReference type="Pfam" id="PF14145"/>
    </source>
</evidence>
<organism evidence="3">
    <name type="scientific">marine sediment metagenome</name>
    <dbReference type="NCBI Taxonomy" id="412755"/>
    <lineage>
        <taxon>unclassified sequences</taxon>
        <taxon>metagenomes</taxon>
        <taxon>ecological metagenomes</taxon>
    </lineage>
</organism>
<dbReference type="InterPro" id="IPR025424">
    <property type="entry name" value="YrhK_domain"/>
</dbReference>
<gene>
    <name evidence="3" type="ORF">LCGC14_0228980</name>
</gene>
<dbReference type="Pfam" id="PF14145">
    <property type="entry name" value="YrhK"/>
    <property type="match status" value="1"/>
</dbReference>
<evidence type="ECO:0000256" key="1">
    <source>
        <dbReference type="SAM" id="Phobius"/>
    </source>
</evidence>
<feature type="transmembrane region" description="Helical" evidence="1">
    <location>
        <begin position="52"/>
        <end position="70"/>
    </location>
</feature>
<keyword evidence="1" id="KW-1133">Transmembrane helix</keyword>
<feature type="transmembrane region" description="Helical" evidence="1">
    <location>
        <begin position="24"/>
        <end position="46"/>
    </location>
</feature>
<comment type="caution">
    <text evidence="3">The sequence shown here is derived from an EMBL/GenBank/DDBJ whole genome shotgun (WGS) entry which is preliminary data.</text>
</comment>
<evidence type="ECO:0000313" key="3">
    <source>
        <dbReference type="EMBL" id="KKN90286.1"/>
    </source>
</evidence>
<proteinExistence type="predicted"/>
<protein>
    <recommendedName>
        <fullName evidence="2">YrhK domain-containing protein</fullName>
    </recommendedName>
</protein>
<keyword evidence="1" id="KW-0472">Membrane</keyword>
<feature type="domain" description="YrhK" evidence="2">
    <location>
        <begin position="21"/>
        <end position="76"/>
    </location>
</feature>
<keyword evidence="1" id="KW-0812">Transmembrane</keyword>
<name>A0A0F9WV98_9ZZZZ</name>